<dbReference type="PROSITE" id="PS51318">
    <property type="entry name" value="TAT"/>
    <property type="match status" value="1"/>
</dbReference>
<comment type="similarity">
    <text evidence="6">Belongs to the nlpA lipoprotein family.</text>
</comment>
<evidence type="ECO:0000256" key="3">
    <source>
        <dbReference type="ARBA" id="ARBA00023136"/>
    </source>
</evidence>
<reference evidence="8" key="1">
    <citation type="submission" date="2020-05" db="EMBL/GenBank/DDBJ databases">
        <title>Novel species in genus Nocardioides.</title>
        <authorList>
            <person name="Zhang G."/>
        </authorList>
    </citation>
    <scope>NUCLEOTIDE SEQUENCE [LARGE SCALE GENOMIC DNA]</scope>
    <source>
        <strain evidence="8">zg-1050</strain>
    </source>
</reference>
<sequence>MTTNVSRRDFAKIAGLGAAATALAGLGLASCSGGQGGGAAQSDTRIKVAASPTPHAQILTEAIAPLLKDKGFTLKVDEFNDYVQPNVAVQEGDEDANYFQHTPYLDNYNEENKTSIVSVVAVHYEPFGLYAGKRKSLAELADGDTVAVPSDATNEARALLLLQQEGLLKLRADAGVKATVRDIVENPKNLQFKELEAALVPRALQDVAIAAINANFAIEAGLSVSKDALARESASGTAATTYANIIAVNAGQENSEKTKALVAAATSPEVRDYINRTFDGAVLPIF</sequence>
<evidence type="ECO:0000256" key="5">
    <source>
        <dbReference type="ARBA" id="ARBA00023288"/>
    </source>
</evidence>
<accession>A0A6M8J605</accession>
<keyword evidence="5 6" id="KW-0449">Lipoprotein</keyword>
<protein>
    <recommendedName>
        <fullName evidence="6">Lipoprotein</fullName>
    </recommendedName>
</protein>
<dbReference type="KEGG" id="bwa:HLV38_01255"/>
<evidence type="ECO:0000313" key="8">
    <source>
        <dbReference type="Proteomes" id="UP000503297"/>
    </source>
</evidence>
<keyword evidence="4" id="KW-0564">Palmitate</keyword>
<dbReference type="PANTHER" id="PTHR30429:SF0">
    <property type="entry name" value="METHIONINE-BINDING LIPOPROTEIN METQ"/>
    <property type="match status" value="1"/>
</dbReference>
<dbReference type="GO" id="GO:0016020">
    <property type="term" value="C:membrane"/>
    <property type="evidence" value="ECO:0007669"/>
    <property type="project" value="UniProtKB-SubCell"/>
</dbReference>
<dbReference type="SUPFAM" id="SSF53850">
    <property type="entry name" value="Periplasmic binding protein-like II"/>
    <property type="match status" value="1"/>
</dbReference>
<organism evidence="7 8">
    <name type="scientific">Berryella wangjianweii</name>
    <dbReference type="NCBI Taxonomy" id="2734634"/>
    <lineage>
        <taxon>Bacteria</taxon>
        <taxon>Bacillati</taxon>
        <taxon>Actinomycetota</taxon>
        <taxon>Coriobacteriia</taxon>
        <taxon>Eggerthellales</taxon>
        <taxon>Eggerthellaceae</taxon>
        <taxon>Berryella</taxon>
    </lineage>
</organism>
<evidence type="ECO:0000313" key="7">
    <source>
        <dbReference type="EMBL" id="QKF06899.1"/>
    </source>
</evidence>
<keyword evidence="3" id="KW-0472">Membrane</keyword>
<dbReference type="PIRSF" id="PIRSF002854">
    <property type="entry name" value="MetQ"/>
    <property type="match status" value="1"/>
</dbReference>
<dbReference type="RefSeq" id="WP_172165569.1">
    <property type="nucleotide sequence ID" value="NZ_CP053716.1"/>
</dbReference>
<dbReference type="InterPro" id="IPR006311">
    <property type="entry name" value="TAT_signal"/>
</dbReference>
<evidence type="ECO:0000256" key="4">
    <source>
        <dbReference type="ARBA" id="ARBA00023139"/>
    </source>
</evidence>
<keyword evidence="8" id="KW-1185">Reference proteome</keyword>
<dbReference type="EMBL" id="CP053716">
    <property type="protein sequence ID" value="QKF06899.1"/>
    <property type="molecule type" value="Genomic_DNA"/>
</dbReference>
<name>A0A6M8J605_9ACTN</name>
<keyword evidence="2" id="KW-0732">Signal</keyword>
<dbReference type="PROSITE" id="PS51257">
    <property type="entry name" value="PROKAR_LIPOPROTEIN"/>
    <property type="match status" value="1"/>
</dbReference>
<comment type="subcellular location">
    <subcellularLocation>
        <location evidence="1">Membrane</location>
        <topology evidence="1">Lipid-anchor</topology>
    </subcellularLocation>
</comment>
<dbReference type="Pfam" id="PF03180">
    <property type="entry name" value="Lipoprotein_9"/>
    <property type="match status" value="1"/>
</dbReference>
<evidence type="ECO:0000256" key="2">
    <source>
        <dbReference type="ARBA" id="ARBA00022729"/>
    </source>
</evidence>
<gene>
    <name evidence="7" type="ORF">HLV38_01255</name>
</gene>
<dbReference type="InterPro" id="IPR004872">
    <property type="entry name" value="Lipoprotein_NlpA"/>
</dbReference>
<dbReference type="Proteomes" id="UP000503297">
    <property type="component" value="Chromosome"/>
</dbReference>
<proteinExistence type="inferred from homology"/>
<evidence type="ECO:0000256" key="1">
    <source>
        <dbReference type="ARBA" id="ARBA00004635"/>
    </source>
</evidence>
<dbReference type="AlphaFoldDB" id="A0A6M8J605"/>
<dbReference type="Gene3D" id="3.40.190.10">
    <property type="entry name" value="Periplasmic binding protein-like II"/>
    <property type="match status" value="2"/>
</dbReference>
<evidence type="ECO:0000256" key="6">
    <source>
        <dbReference type="PIRNR" id="PIRNR002854"/>
    </source>
</evidence>
<dbReference type="PANTHER" id="PTHR30429">
    <property type="entry name" value="D-METHIONINE-BINDING LIPOPROTEIN METQ"/>
    <property type="match status" value="1"/>
</dbReference>